<accession>A0A433N5T3</accession>
<evidence type="ECO:0000313" key="6">
    <source>
        <dbReference type="Proteomes" id="UP000268857"/>
    </source>
</evidence>
<dbReference type="GO" id="GO:0005509">
    <property type="term" value="F:calcium ion binding"/>
    <property type="evidence" value="ECO:0007669"/>
    <property type="project" value="InterPro"/>
</dbReference>
<dbReference type="GO" id="GO:0019898">
    <property type="term" value="C:extrinsic component of membrane"/>
    <property type="evidence" value="ECO:0007669"/>
    <property type="project" value="InterPro"/>
</dbReference>
<dbReference type="SUPFAM" id="SSF101112">
    <property type="entry name" value="Oxygen-evolving enhancer protein 3"/>
    <property type="match status" value="1"/>
</dbReference>
<dbReference type="AlphaFoldDB" id="A0A433N5T3"/>
<evidence type="ECO:0000256" key="3">
    <source>
        <dbReference type="ARBA" id="ARBA00023136"/>
    </source>
</evidence>
<proteinExistence type="predicted"/>
<evidence type="ECO:0000256" key="4">
    <source>
        <dbReference type="SAM" id="SignalP"/>
    </source>
</evidence>
<evidence type="ECO:0008006" key="7">
    <source>
        <dbReference type="Google" id="ProtNLM"/>
    </source>
</evidence>
<dbReference type="STRING" id="211165.GCA_000317285_02586"/>
<dbReference type="Pfam" id="PF05757">
    <property type="entry name" value="PsbQ"/>
    <property type="match status" value="1"/>
</dbReference>
<feature type="chain" id="PRO_5019124775" description="Photosystem II protein PsbQ" evidence="4">
    <location>
        <begin position="31"/>
        <end position="153"/>
    </location>
</feature>
<keyword evidence="2" id="KW-0793">Thylakoid</keyword>
<dbReference type="OrthoDB" id="425184at2"/>
<dbReference type="Proteomes" id="UP000268857">
    <property type="component" value="Unassembled WGS sequence"/>
</dbReference>
<dbReference type="InterPro" id="IPR008797">
    <property type="entry name" value="PSII_PsbQ"/>
</dbReference>
<evidence type="ECO:0000256" key="2">
    <source>
        <dbReference type="ARBA" id="ARBA00023078"/>
    </source>
</evidence>
<sequence length="153" mass="17095">MARQRSFLSLILVLLATFLISCGSPSVATAPPTYTYAQIQKIQGYLPEIKVVRDRSQELQELIQKNDWINVENFIHGPMAEARLHMNYVVPNLLPSDQPKARQVARELFDHLIKIDQAAESGNTLKASSNAKAAFADIDNFLSLLPENSTQKS</sequence>
<dbReference type="NCBIfam" id="TIGR03042">
    <property type="entry name" value="PS_II_psbQ_bact"/>
    <property type="match status" value="1"/>
</dbReference>
<feature type="signal peptide" evidence="4">
    <location>
        <begin position="1"/>
        <end position="30"/>
    </location>
</feature>
<dbReference type="RefSeq" id="WP_016876321.1">
    <property type="nucleotide sequence ID" value="NZ_AJLN01000074.1"/>
</dbReference>
<gene>
    <name evidence="5" type="ORF">PCC6912_41850</name>
</gene>
<keyword evidence="3" id="KW-0472">Membrane</keyword>
<protein>
    <recommendedName>
        <fullName evidence="7">Photosystem II protein PsbQ</fullName>
    </recommendedName>
</protein>
<comment type="subcellular location">
    <subcellularLocation>
        <location evidence="1">Membrane</location>
    </subcellularLocation>
</comment>
<keyword evidence="6" id="KW-1185">Reference proteome</keyword>
<dbReference type="Gene3D" id="1.20.120.290">
    <property type="entry name" value="Oxygen-evolving enhancer protein 3 (PsbQ), four-helix up-down bundle"/>
    <property type="match status" value="1"/>
</dbReference>
<dbReference type="GO" id="GO:0015979">
    <property type="term" value="P:photosynthesis"/>
    <property type="evidence" value="ECO:0007669"/>
    <property type="project" value="InterPro"/>
</dbReference>
<organism evidence="5 6">
    <name type="scientific">Chlorogloeopsis fritschii PCC 6912</name>
    <dbReference type="NCBI Taxonomy" id="211165"/>
    <lineage>
        <taxon>Bacteria</taxon>
        <taxon>Bacillati</taxon>
        <taxon>Cyanobacteriota</taxon>
        <taxon>Cyanophyceae</taxon>
        <taxon>Nostocales</taxon>
        <taxon>Chlorogloeopsidaceae</taxon>
        <taxon>Chlorogloeopsis</taxon>
    </lineage>
</organism>
<comment type="caution">
    <text evidence="5">The sequence shown here is derived from an EMBL/GenBank/DDBJ whole genome shotgun (WGS) entry which is preliminary data.</text>
</comment>
<dbReference type="InterPro" id="IPR023222">
    <property type="entry name" value="PsbQ-like_dom_sf"/>
</dbReference>
<dbReference type="EMBL" id="RSCJ01000019">
    <property type="protein sequence ID" value="RUR76781.1"/>
    <property type="molecule type" value="Genomic_DNA"/>
</dbReference>
<dbReference type="GO" id="GO:0009654">
    <property type="term" value="C:photosystem II oxygen evolving complex"/>
    <property type="evidence" value="ECO:0007669"/>
    <property type="project" value="InterPro"/>
</dbReference>
<evidence type="ECO:0000256" key="1">
    <source>
        <dbReference type="ARBA" id="ARBA00004370"/>
    </source>
</evidence>
<dbReference type="PROSITE" id="PS51257">
    <property type="entry name" value="PROKAR_LIPOPROTEIN"/>
    <property type="match status" value="1"/>
</dbReference>
<evidence type="ECO:0000313" key="5">
    <source>
        <dbReference type="EMBL" id="RUR76781.1"/>
    </source>
</evidence>
<keyword evidence="4" id="KW-0732">Signal</keyword>
<name>A0A433N5T3_CHLFR</name>
<reference evidence="5 6" key="1">
    <citation type="journal article" date="2019" name="Genome Biol. Evol.">
        <title>Day and night: Metabolic profiles and evolutionary relationships of six axenic non-marine cyanobacteria.</title>
        <authorList>
            <person name="Will S.E."/>
            <person name="Henke P."/>
            <person name="Boedeker C."/>
            <person name="Huang S."/>
            <person name="Brinkmann H."/>
            <person name="Rohde M."/>
            <person name="Jarek M."/>
            <person name="Friedl T."/>
            <person name="Seufert S."/>
            <person name="Schumacher M."/>
            <person name="Overmann J."/>
            <person name="Neumann-Schaal M."/>
            <person name="Petersen J."/>
        </authorList>
    </citation>
    <scope>NUCLEOTIDE SEQUENCE [LARGE SCALE GENOMIC DNA]</scope>
    <source>
        <strain evidence="5 6">PCC 6912</strain>
    </source>
</reference>
<dbReference type="InterPro" id="IPR017487">
    <property type="entry name" value="PSII_PsbQ_cyanobac"/>
</dbReference>